<proteinExistence type="predicted"/>
<organism evidence="1 2">
    <name type="scientific">Melastoma candidum</name>
    <dbReference type="NCBI Taxonomy" id="119954"/>
    <lineage>
        <taxon>Eukaryota</taxon>
        <taxon>Viridiplantae</taxon>
        <taxon>Streptophyta</taxon>
        <taxon>Embryophyta</taxon>
        <taxon>Tracheophyta</taxon>
        <taxon>Spermatophyta</taxon>
        <taxon>Magnoliopsida</taxon>
        <taxon>eudicotyledons</taxon>
        <taxon>Gunneridae</taxon>
        <taxon>Pentapetalae</taxon>
        <taxon>rosids</taxon>
        <taxon>malvids</taxon>
        <taxon>Myrtales</taxon>
        <taxon>Melastomataceae</taxon>
        <taxon>Melastomatoideae</taxon>
        <taxon>Melastomateae</taxon>
        <taxon>Melastoma</taxon>
    </lineage>
</organism>
<accession>A0ACB9R7F2</accession>
<dbReference type="Proteomes" id="UP001057402">
    <property type="component" value="Chromosome 4"/>
</dbReference>
<sequence length="111" mass="12260">MEDKPITVCDVYVSRGHALKEENFWVFLSLGGFLFFLSPEVEGEGENEQILWVCDDSWSSSGDHPVEVVSEDFMGYGIQELGNSTELGETLGGNHFVGFENGSSFSRSEAL</sequence>
<reference evidence="2" key="1">
    <citation type="journal article" date="2023" name="Front. Plant Sci.">
        <title>Chromosomal-level genome assembly of Melastoma candidum provides insights into trichome evolution.</title>
        <authorList>
            <person name="Zhong Y."/>
            <person name="Wu W."/>
            <person name="Sun C."/>
            <person name="Zou P."/>
            <person name="Liu Y."/>
            <person name="Dai S."/>
            <person name="Zhou R."/>
        </authorList>
    </citation>
    <scope>NUCLEOTIDE SEQUENCE [LARGE SCALE GENOMIC DNA]</scope>
</reference>
<comment type="caution">
    <text evidence="1">The sequence shown here is derived from an EMBL/GenBank/DDBJ whole genome shotgun (WGS) entry which is preliminary data.</text>
</comment>
<dbReference type="EMBL" id="CM042883">
    <property type="protein sequence ID" value="KAI4373776.1"/>
    <property type="molecule type" value="Genomic_DNA"/>
</dbReference>
<protein>
    <submittedName>
        <fullName evidence="1">Uncharacterized protein</fullName>
    </submittedName>
</protein>
<evidence type="ECO:0000313" key="1">
    <source>
        <dbReference type="EMBL" id="KAI4373776.1"/>
    </source>
</evidence>
<keyword evidence="2" id="KW-1185">Reference proteome</keyword>
<name>A0ACB9R7F2_9MYRT</name>
<evidence type="ECO:0000313" key="2">
    <source>
        <dbReference type="Proteomes" id="UP001057402"/>
    </source>
</evidence>
<gene>
    <name evidence="1" type="ORF">MLD38_011859</name>
</gene>